<evidence type="ECO:0000313" key="2">
    <source>
        <dbReference type="EMBL" id="CAG9769410.1"/>
    </source>
</evidence>
<dbReference type="Pfam" id="PF07690">
    <property type="entry name" value="MFS_1"/>
    <property type="match status" value="1"/>
</dbReference>
<keyword evidence="1" id="KW-0472">Membrane</keyword>
<organism evidence="2 3">
    <name type="scientific">Ceutorhynchus assimilis</name>
    <name type="common">cabbage seed weevil</name>
    <dbReference type="NCBI Taxonomy" id="467358"/>
    <lineage>
        <taxon>Eukaryota</taxon>
        <taxon>Metazoa</taxon>
        <taxon>Ecdysozoa</taxon>
        <taxon>Arthropoda</taxon>
        <taxon>Hexapoda</taxon>
        <taxon>Insecta</taxon>
        <taxon>Pterygota</taxon>
        <taxon>Neoptera</taxon>
        <taxon>Endopterygota</taxon>
        <taxon>Coleoptera</taxon>
        <taxon>Polyphaga</taxon>
        <taxon>Cucujiformia</taxon>
        <taxon>Curculionidae</taxon>
        <taxon>Ceutorhynchinae</taxon>
        <taxon>Ceutorhynchus</taxon>
    </lineage>
</organism>
<reference evidence="2" key="1">
    <citation type="submission" date="2022-01" db="EMBL/GenBank/DDBJ databases">
        <authorList>
            <person name="King R."/>
        </authorList>
    </citation>
    <scope>NUCLEOTIDE SEQUENCE</scope>
</reference>
<dbReference type="GO" id="GO:0022857">
    <property type="term" value="F:transmembrane transporter activity"/>
    <property type="evidence" value="ECO:0007669"/>
    <property type="project" value="InterPro"/>
</dbReference>
<feature type="transmembrane region" description="Helical" evidence="1">
    <location>
        <begin position="135"/>
        <end position="154"/>
    </location>
</feature>
<keyword evidence="1" id="KW-1133">Transmembrane helix</keyword>
<dbReference type="GO" id="GO:0005635">
    <property type="term" value="C:nuclear envelope"/>
    <property type="evidence" value="ECO:0007669"/>
    <property type="project" value="TreeGrafter"/>
</dbReference>
<feature type="transmembrane region" description="Helical" evidence="1">
    <location>
        <begin position="252"/>
        <end position="272"/>
    </location>
</feature>
<dbReference type="PANTHER" id="PTHR24002">
    <property type="entry name" value="SOLUTE CARRIER FAMILY 22 MEMBER 18"/>
    <property type="match status" value="1"/>
</dbReference>
<dbReference type="OrthoDB" id="10262656at2759"/>
<evidence type="ECO:0000256" key="1">
    <source>
        <dbReference type="SAM" id="Phobius"/>
    </source>
</evidence>
<dbReference type="Proteomes" id="UP001152799">
    <property type="component" value="Chromosome 5"/>
</dbReference>
<dbReference type="InterPro" id="IPR011701">
    <property type="entry name" value="MFS"/>
</dbReference>
<feature type="transmembrane region" description="Helical" evidence="1">
    <location>
        <begin position="310"/>
        <end position="329"/>
    </location>
</feature>
<dbReference type="Gene3D" id="1.20.1250.20">
    <property type="entry name" value="MFS general substrate transporter like domains"/>
    <property type="match status" value="1"/>
</dbReference>
<feature type="transmembrane region" description="Helical" evidence="1">
    <location>
        <begin position="160"/>
        <end position="177"/>
    </location>
</feature>
<feature type="transmembrane region" description="Helical" evidence="1">
    <location>
        <begin position="367"/>
        <end position="387"/>
    </location>
</feature>
<dbReference type="EMBL" id="OU892281">
    <property type="protein sequence ID" value="CAG9769410.1"/>
    <property type="molecule type" value="Genomic_DNA"/>
</dbReference>
<dbReference type="AlphaFoldDB" id="A0A9N9MUP1"/>
<dbReference type="SUPFAM" id="SSF103473">
    <property type="entry name" value="MFS general substrate transporter"/>
    <property type="match status" value="1"/>
</dbReference>
<name>A0A9N9MUP1_9CUCU</name>
<feature type="transmembrane region" description="Helical" evidence="1">
    <location>
        <begin position="284"/>
        <end position="304"/>
    </location>
</feature>
<proteinExistence type="predicted"/>
<protein>
    <submittedName>
        <fullName evidence="2">Uncharacterized protein</fullName>
    </submittedName>
</protein>
<keyword evidence="1" id="KW-0812">Transmembrane</keyword>
<keyword evidence="3" id="KW-1185">Reference proteome</keyword>
<evidence type="ECO:0000313" key="3">
    <source>
        <dbReference type="Proteomes" id="UP001152799"/>
    </source>
</evidence>
<dbReference type="PANTHER" id="PTHR24002:SF3">
    <property type="entry name" value="SOLUTE CARRIER FAMILY 22 MEMBER 18"/>
    <property type="match status" value="1"/>
</dbReference>
<accession>A0A9N9MUP1</accession>
<gene>
    <name evidence="2" type="ORF">CEUTPL_LOCUS9920</name>
</gene>
<dbReference type="InterPro" id="IPR036259">
    <property type="entry name" value="MFS_trans_sf"/>
</dbReference>
<feature type="transmembrane region" description="Helical" evidence="1">
    <location>
        <begin position="221"/>
        <end position="240"/>
    </location>
</feature>
<sequence length="406" mass="45931">MPTAEVSIRNLQIITALDSLSYGMIYCFISPYLQKLGSSHVHVSILTIGLLIAEQLSPDVAKIFTHIHGKRYALFLMLNTAFITHIIMVLTDSYWFTILIRILFSITNQSQNLCLELLLDKAENDDMKQTLSRNWSILSGSGFIIGPIVSGYLFDIGFGYIGVLAAFLALINVYLLMSITKTDKDSNVEPADKSVLDKARTKVNKNIKEFKKCLAEKHWDILLLKYLFAASVMIFFSKFTQILKHNYYSGSITMGHIGSYINCLVFASTFLVGELKTTIQKCPLIFVSEISFLLIAILMILACYAPYLELYMLLLIPIIILRSFIMTLWKELFAERKSESLITLNSSASILAGLTVPLMFGLICNQIAYRAVILFSFVPMILCWVIIKWHSKFIIISNDEADKKDL</sequence>
<feature type="transmembrane region" description="Helical" evidence="1">
    <location>
        <begin position="341"/>
        <end position="361"/>
    </location>
</feature>